<dbReference type="GO" id="GO:0015689">
    <property type="term" value="P:molybdate ion transport"/>
    <property type="evidence" value="ECO:0007669"/>
    <property type="project" value="TreeGrafter"/>
</dbReference>
<dbReference type="PANTHER" id="PTHR30632:SF0">
    <property type="entry name" value="SULFATE-BINDING PROTEIN"/>
    <property type="match status" value="1"/>
</dbReference>
<reference evidence="2" key="1">
    <citation type="submission" date="2016-10" db="EMBL/GenBank/DDBJ databases">
        <authorList>
            <person name="Varghese N."/>
            <person name="Submissions S."/>
        </authorList>
    </citation>
    <scope>NUCLEOTIDE SEQUENCE [LARGE SCALE GENOMIC DNA]</scope>
    <source>
        <strain evidence="2">DSM 16995</strain>
    </source>
</reference>
<dbReference type="GO" id="GO:0030973">
    <property type="term" value="F:molybdate ion binding"/>
    <property type="evidence" value="ECO:0007669"/>
    <property type="project" value="TreeGrafter"/>
</dbReference>
<dbReference type="EMBL" id="FNGA01000001">
    <property type="protein sequence ID" value="SDK48698.1"/>
    <property type="molecule type" value="Genomic_DNA"/>
</dbReference>
<accession>A0A1G9CAJ2</accession>
<dbReference type="Gene3D" id="3.40.190.10">
    <property type="entry name" value="Periplasmic binding protein-like II"/>
    <property type="match status" value="2"/>
</dbReference>
<name>A0A1G9CAJ2_9BACT</name>
<organism evidence="1 2">
    <name type="scientific">Maridesulfovibrio ferrireducens</name>
    <dbReference type="NCBI Taxonomy" id="246191"/>
    <lineage>
        <taxon>Bacteria</taxon>
        <taxon>Pseudomonadati</taxon>
        <taxon>Thermodesulfobacteriota</taxon>
        <taxon>Desulfovibrionia</taxon>
        <taxon>Desulfovibrionales</taxon>
        <taxon>Desulfovibrionaceae</taxon>
        <taxon>Maridesulfovibrio</taxon>
    </lineage>
</organism>
<protein>
    <submittedName>
        <fullName evidence="1">Molybdate transport system substrate-binding protein</fullName>
    </submittedName>
</protein>
<dbReference type="AlphaFoldDB" id="A0A1G9CAJ2"/>
<evidence type="ECO:0000313" key="2">
    <source>
        <dbReference type="Proteomes" id="UP000199053"/>
    </source>
</evidence>
<dbReference type="STRING" id="246191.SAMN05660337_0607"/>
<dbReference type="InterPro" id="IPR050682">
    <property type="entry name" value="ModA/WtpA"/>
</dbReference>
<dbReference type="PANTHER" id="PTHR30632">
    <property type="entry name" value="MOLYBDATE-BINDING PERIPLASMIC PROTEIN"/>
    <property type="match status" value="1"/>
</dbReference>
<gene>
    <name evidence="1" type="ORF">SAMN05660337_0607</name>
</gene>
<sequence>MTKEILVFAAGSLRKVLPAMAGRSGFSINSVFGPSGVLRERIAQGERPALYLSANLKHCQILADMGLCSEPIVFTENSLCLFGRPSALQRGDALQNMLSSENRLGTSTPVDDPGGDYAFSVFDRAEVIQPGSREFLRSKALTLVGGKNSPKAAGPHSPVYGLFAEDKVDLFLGYRTTAMDIAGRMDDVEIMDLPDSLSVNAQYFAVVIEKNNDGVELLKGLQASSAQNALEEFGFKRL</sequence>
<keyword evidence="2" id="KW-1185">Reference proteome</keyword>
<dbReference type="OrthoDB" id="516817at2"/>
<dbReference type="RefSeq" id="WP_092158083.1">
    <property type="nucleotide sequence ID" value="NZ_FNGA01000001.1"/>
</dbReference>
<evidence type="ECO:0000313" key="1">
    <source>
        <dbReference type="EMBL" id="SDK48698.1"/>
    </source>
</evidence>
<proteinExistence type="predicted"/>
<dbReference type="Pfam" id="PF13531">
    <property type="entry name" value="SBP_bac_11"/>
    <property type="match status" value="1"/>
</dbReference>
<dbReference type="Proteomes" id="UP000199053">
    <property type="component" value="Unassembled WGS sequence"/>
</dbReference>
<dbReference type="SUPFAM" id="SSF53850">
    <property type="entry name" value="Periplasmic binding protein-like II"/>
    <property type="match status" value="1"/>
</dbReference>